<reference evidence="1" key="1">
    <citation type="journal article" date="2020" name="Stud. Mycol.">
        <title>101 Dothideomycetes genomes: a test case for predicting lifestyles and emergence of pathogens.</title>
        <authorList>
            <person name="Haridas S."/>
            <person name="Albert R."/>
            <person name="Binder M."/>
            <person name="Bloem J."/>
            <person name="Labutti K."/>
            <person name="Salamov A."/>
            <person name="Andreopoulos B."/>
            <person name="Baker S."/>
            <person name="Barry K."/>
            <person name="Bills G."/>
            <person name="Bluhm B."/>
            <person name="Cannon C."/>
            <person name="Castanera R."/>
            <person name="Culley D."/>
            <person name="Daum C."/>
            <person name="Ezra D."/>
            <person name="Gonzalez J."/>
            <person name="Henrissat B."/>
            <person name="Kuo A."/>
            <person name="Liang C."/>
            <person name="Lipzen A."/>
            <person name="Lutzoni F."/>
            <person name="Magnuson J."/>
            <person name="Mondo S."/>
            <person name="Nolan M."/>
            <person name="Ohm R."/>
            <person name="Pangilinan J."/>
            <person name="Park H.-J."/>
            <person name="Ramirez L."/>
            <person name="Alfaro M."/>
            <person name="Sun H."/>
            <person name="Tritt A."/>
            <person name="Yoshinaga Y."/>
            <person name="Zwiers L.-H."/>
            <person name="Turgeon B."/>
            <person name="Goodwin S."/>
            <person name="Spatafora J."/>
            <person name="Crous P."/>
            <person name="Grigoriev I."/>
        </authorList>
    </citation>
    <scope>NUCLEOTIDE SEQUENCE</scope>
    <source>
        <strain evidence="1">CBS 161.51</strain>
    </source>
</reference>
<dbReference type="AlphaFoldDB" id="A0A6A5SC76"/>
<evidence type="ECO:0000313" key="2">
    <source>
        <dbReference type="Proteomes" id="UP000800038"/>
    </source>
</evidence>
<keyword evidence="2" id="KW-1185">Reference proteome</keyword>
<gene>
    <name evidence="1" type="ORF">EJ02DRAFT_356541</name>
</gene>
<feature type="non-terminal residue" evidence="1">
    <location>
        <position position="1"/>
    </location>
</feature>
<name>A0A6A5SC76_9PLEO</name>
<protein>
    <recommendedName>
        <fullName evidence="3">DDE-1 domain-containing protein</fullName>
    </recommendedName>
</protein>
<proteinExistence type="predicted"/>
<evidence type="ECO:0008006" key="3">
    <source>
        <dbReference type="Google" id="ProtNLM"/>
    </source>
</evidence>
<organism evidence="1 2">
    <name type="scientific">Clathrospora elynae</name>
    <dbReference type="NCBI Taxonomy" id="706981"/>
    <lineage>
        <taxon>Eukaryota</taxon>
        <taxon>Fungi</taxon>
        <taxon>Dikarya</taxon>
        <taxon>Ascomycota</taxon>
        <taxon>Pezizomycotina</taxon>
        <taxon>Dothideomycetes</taxon>
        <taxon>Pleosporomycetidae</taxon>
        <taxon>Pleosporales</taxon>
        <taxon>Diademaceae</taxon>
        <taxon>Clathrospora</taxon>
    </lineage>
</organism>
<sequence length="118" mass="13138">IYRKHFDALKAVINKHGINRANMYNIDETVFWIGIGGAQCIVTIDCDWQQNSGSDTNHNYITSIEVISGDSKALPLLLIAQGSVHLQKWYTHTSLPDSYSIALLASGYANNTIVVERE</sequence>
<dbReference type="EMBL" id="ML976133">
    <property type="protein sequence ID" value="KAF1937583.1"/>
    <property type="molecule type" value="Genomic_DNA"/>
</dbReference>
<evidence type="ECO:0000313" key="1">
    <source>
        <dbReference type="EMBL" id="KAF1937583.1"/>
    </source>
</evidence>
<dbReference type="OrthoDB" id="3439492at2759"/>
<dbReference type="Proteomes" id="UP000800038">
    <property type="component" value="Unassembled WGS sequence"/>
</dbReference>
<accession>A0A6A5SC76</accession>